<dbReference type="EMBL" id="CP012199">
    <property type="protein sequence ID" value="AMG73307.1"/>
    <property type="molecule type" value="Genomic_DNA"/>
</dbReference>
<sequence>MMFAAALLWLAGPASAPPPAVVPAPAASVVFAPPLDRPMRYRVTTRRLGRDGGLLGFSLLYDLQWQRAGRGYRLVATLRRIDSDAPPRAVRALTAVLQPLVGEAMTYLVAPDGGRIDLVDAERLWDRAMARTEALAAAADQPEAKQLAALVAALSPDERAALASADIRALLAPANAASGIGGTVAPDGDGTRETVAKVEATTAAAQPLVIDNLWTIDRATGLVLREQRQSWIVGADGGARTLVEERIRAIEPDVS</sequence>
<gene>
    <name evidence="2" type="ORF">SGRAN_0913</name>
</gene>
<feature type="chain" id="PRO_5041649750" evidence="1">
    <location>
        <begin position="17"/>
        <end position="255"/>
    </location>
</feature>
<evidence type="ECO:0000256" key="1">
    <source>
        <dbReference type="SAM" id="SignalP"/>
    </source>
</evidence>
<dbReference type="RefSeq" id="WP_067181029.1">
    <property type="nucleotide sequence ID" value="NZ_CP012199.1"/>
</dbReference>
<feature type="signal peptide" evidence="1">
    <location>
        <begin position="1"/>
        <end position="16"/>
    </location>
</feature>
<proteinExistence type="predicted"/>
<reference evidence="2 3" key="1">
    <citation type="journal article" date="2016" name="BMC Genomics">
        <title>Genomic analysis of the nitrate-respiring Sphingopyxis granuli (formerly Sphingomonas macrogoltabida) strain TFA.</title>
        <authorList>
            <person name="Garcia-Romero I."/>
            <person name="Perez-Pulido A.J."/>
            <person name="Gonzalez-Flores Y.E."/>
            <person name="Reyes-Ramirez F."/>
            <person name="Santero E."/>
            <person name="Floriano B."/>
        </authorList>
    </citation>
    <scope>NUCLEOTIDE SEQUENCE [LARGE SCALE GENOMIC DNA]</scope>
    <source>
        <strain evidence="2 3">TFA</strain>
    </source>
</reference>
<evidence type="ECO:0000313" key="2">
    <source>
        <dbReference type="EMBL" id="AMG73307.1"/>
    </source>
</evidence>
<name>A0AA86GKV3_9SPHN</name>
<protein>
    <submittedName>
        <fullName evidence="2">Uncharacterized protein</fullName>
    </submittedName>
</protein>
<keyword evidence="3" id="KW-1185">Reference proteome</keyword>
<evidence type="ECO:0000313" key="3">
    <source>
        <dbReference type="Proteomes" id="UP000058599"/>
    </source>
</evidence>
<dbReference type="AlphaFoldDB" id="A0AA86GKV3"/>
<accession>A0AA86GKV3</accession>
<dbReference type="Proteomes" id="UP000058599">
    <property type="component" value="Chromosome"/>
</dbReference>
<dbReference type="KEGG" id="sgi:SGRAN_0913"/>
<organism evidence="2 3">
    <name type="scientific">Sphingopyxis granuli</name>
    <dbReference type="NCBI Taxonomy" id="267128"/>
    <lineage>
        <taxon>Bacteria</taxon>
        <taxon>Pseudomonadati</taxon>
        <taxon>Pseudomonadota</taxon>
        <taxon>Alphaproteobacteria</taxon>
        <taxon>Sphingomonadales</taxon>
        <taxon>Sphingomonadaceae</taxon>
        <taxon>Sphingopyxis</taxon>
    </lineage>
</organism>
<keyword evidence="1" id="KW-0732">Signal</keyword>